<evidence type="ECO:0000256" key="1">
    <source>
        <dbReference type="SAM" id="MobiDB-lite"/>
    </source>
</evidence>
<feature type="domain" description="NB-ARC" evidence="2">
    <location>
        <begin position="144"/>
        <end position="307"/>
    </location>
</feature>
<organism evidence="3 4">
    <name type="scientific">Streptomyces coffeae</name>
    <dbReference type="NCBI Taxonomy" id="621382"/>
    <lineage>
        <taxon>Bacteria</taxon>
        <taxon>Bacillati</taxon>
        <taxon>Actinomycetota</taxon>
        <taxon>Actinomycetes</taxon>
        <taxon>Kitasatosporales</taxon>
        <taxon>Streptomycetaceae</taxon>
        <taxon>Streptomyces</taxon>
    </lineage>
</organism>
<dbReference type="Gene3D" id="3.40.50.300">
    <property type="entry name" value="P-loop containing nucleotide triphosphate hydrolases"/>
    <property type="match status" value="1"/>
</dbReference>
<dbReference type="InterPro" id="IPR027417">
    <property type="entry name" value="P-loop_NTPase"/>
</dbReference>
<gene>
    <name evidence="3" type="ORF">JK363_36255</name>
</gene>
<feature type="region of interest" description="Disordered" evidence="1">
    <location>
        <begin position="484"/>
        <end position="510"/>
    </location>
</feature>
<evidence type="ECO:0000313" key="3">
    <source>
        <dbReference type="EMBL" id="MBL1101994.1"/>
    </source>
</evidence>
<dbReference type="Proteomes" id="UP000634229">
    <property type="component" value="Unassembled WGS sequence"/>
</dbReference>
<dbReference type="InterPro" id="IPR019734">
    <property type="entry name" value="TPR_rpt"/>
</dbReference>
<dbReference type="PANTHER" id="PTHR47691">
    <property type="entry name" value="REGULATOR-RELATED"/>
    <property type="match status" value="1"/>
</dbReference>
<dbReference type="Pfam" id="PF00931">
    <property type="entry name" value="NB-ARC"/>
    <property type="match status" value="1"/>
</dbReference>
<accession>A0ABS1NPP2</accession>
<reference evidence="3 4" key="1">
    <citation type="submission" date="2021-01" db="EMBL/GenBank/DDBJ databases">
        <title>WGS of actinomycetes isolated from Thailand.</title>
        <authorList>
            <person name="Thawai C."/>
        </authorList>
    </citation>
    <scope>NUCLEOTIDE SEQUENCE [LARGE SCALE GENOMIC DNA]</scope>
    <source>
        <strain evidence="3 4">CA1R205</strain>
    </source>
</reference>
<proteinExistence type="predicted"/>
<dbReference type="PRINTS" id="PR00364">
    <property type="entry name" value="DISEASERSIST"/>
</dbReference>
<evidence type="ECO:0000313" key="4">
    <source>
        <dbReference type="Proteomes" id="UP000634229"/>
    </source>
</evidence>
<dbReference type="SUPFAM" id="SSF52540">
    <property type="entry name" value="P-loop containing nucleoside triphosphate hydrolases"/>
    <property type="match status" value="1"/>
</dbReference>
<dbReference type="InterPro" id="IPR011990">
    <property type="entry name" value="TPR-like_helical_dom_sf"/>
</dbReference>
<keyword evidence="4" id="KW-1185">Reference proteome</keyword>
<dbReference type="Pfam" id="PF13424">
    <property type="entry name" value="TPR_12"/>
    <property type="match status" value="3"/>
</dbReference>
<protein>
    <submittedName>
        <fullName evidence="3">Tetratricopeptide repeat protein</fullName>
    </submittedName>
</protein>
<sequence>MDPEAGPVERLAWELRRLREGAGRPSYRTLASRAHYAASTLAEAAKGDRLPALDVAIAYATACGGQRADWEARWTAAAAAINADDEGRKGRELQAPPADRSPNAWARPAALCAPRGSGDDMVAVAYPAQLPADIADFTGRVALVEALRGPLAAEQRQGMTIQAIAGMGGVGKTTLAVHVAHCVRQHFPDGQLYVDLQGAGNTPADPTAILGAFLRHLGIKDDAIPETAAECAALYRSVLDGRRILVLLDNARDAAQVRPLIPGSASCAVLITSRTRLLGLAGAHLVDLDVMGCEEALEMFARIAGPRPADGDCRAAARVIADCGRLPLAVRIAASRLSARRAWTITDLARKLCDEHRRLSTLQAGGQTITASFAMSYRQLDPPQARAFRLLALPESPDISLSAAAALLDLDIDDSEQLLESLVDISLLETLAPCRYRYHDLLRLYATGLARSEDDERERSTAMRRLVDWYCRAAEAARHVLEPWRRQLPGDGSRPGPGTGNADGEPIGIPTSLSHPISARVWLEQERANLLTVSCEADAAGWHHGTWRLATAAHAFLAQHSYGTDSREGLRLGLEAARRMSNPVKQAQCFRDLGGMYDGLGRHEESAAQHHVALALSEEAGDVRGAAEALAGLGRTSYALGHYPQSAEQHRRALSLFTKIADRHGQARSHGGLGMASWFISGHHHKSAREHLRAKTLFETTGDGRGLAHEASNLGLAHWVFGNYKQCARHHGRALALFKQSGDLRGQAIARHGLGLAAWHLGRPGAARDHHLYALDVFRKLSDRRGEAISLQRLGYVQWVTGEYHQGEELLNQALTLGTSISNRQTEAWTLTSLGFLCQRLKRTEEAHEHLDKALELAQTIGDRHCESNAILGLSLTKLSAGRLGSCTETAQRALAQSRHLSNPHGEALAMFTLGLASGVRRQPQEGAAWHHKALCLARRTAEPFTEATALTGLGSACTALGHYGQAERHLNAALTIRQRIADRHGQADTIMALADLMKATGRPQAARSSRDRALSILTEIGATKRLRPGSGAPGSV</sequence>
<dbReference type="RefSeq" id="WP_201882067.1">
    <property type="nucleotide sequence ID" value="NZ_JAERRF010000036.1"/>
</dbReference>
<comment type="caution">
    <text evidence="3">The sequence shown here is derived from an EMBL/GenBank/DDBJ whole genome shotgun (WGS) entry which is preliminary data.</text>
</comment>
<dbReference type="InterPro" id="IPR002182">
    <property type="entry name" value="NB-ARC"/>
</dbReference>
<dbReference type="EMBL" id="JAERRF010000036">
    <property type="protein sequence ID" value="MBL1101994.1"/>
    <property type="molecule type" value="Genomic_DNA"/>
</dbReference>
<dbReference type="Gene3D" id="1.25.40.10">
    <property type="entry name" value="Tetratricopeptide repeat domain"/>
    <property type="match status" value="2"/>
</dbReference>
<name>A0ABS1NPP2_9ACTN</name>
<dbReference type="SMART" id="SM00028">
    <property type="entry name" value="TPR"/>
    <property type="match status" value="7"/>
</dbReference>
<evidence type="ECO:0000259" key="2">
    <source>
        <dbReference type="Pfam" id="PF00931"/>
    </source>
</evidence>
<dbReference type="PANTHER" id="PTHR47691:SF3">
    <property type="entry name" value="HTH-TYPE TRANSCRIPTIONAL REGULATOR RV0890C-RELATED"/>
    <property type="match status" value="1"/>
</dbReference>
<dbReference type="SUPFAM" id="SSF48452">
    <property type="entry name" value="TPR-like"/>
    <property type="match status" value="3"/>
</dbReference>